<dbReference type="PATRIC" id="fig|1184267.3.peg.1576"/>
<dbReference type="Proteomes" id="UP000012040">
    <property type="component" value="Chromosome"/>
</dbReference>
<dbReference type="OrthoDB" id="5291146at2"/>
<dbReference type="Pfam" id="PF14394">
    <property type="entry name" value="DUF4423"/>
    <property type="match status" value="1"/>
</dbReference>
<gene>
    <name evidence="2" type="ORF">A11Q_1559</name>
</gene>
<keyword evidence="3" id="KW-1185">Reference proteome</keyword>
<dbReference type="eggNOG" id="COG3093">
    <property type="taxonomic scope" value="Bacteria"/>
</dbReference>
<organism evidence="2 3">
    <name type="scientific">Pseudobdellovibrio exovorus JSS</name>
    <dbReference type="NCBI Taxonomy" id="1184267"/>
    <lineage>
        <taxon>Bacteria</taxon>
        <taxon>Pseudomonadati</taxon>
        <taxon>Bdellovibrionota</taxon>
        <taxon>Bdellovibrionia</taxon>
        <taxon>Bdellovibrionales</taxon>
        <taxon>Pseudobdellovibrionaceae</taxon>
        <taxon>Pseudobdellovibrio</taxon>
    </lineage>
</organism>
<dbReference type="InterPro" id="IPR001387">
    <property type="entry name" value="Cro/C1-type_HTH"/>
</dbReference>
<dbReference type="InterPro" id="IPR011873">
    <property type="entry name" value="CHP02147"/>
</dbReference>
<dbReference type="AlphaFoldDB" id="M4VBB3"/>
<evidence type="ECO:0000313" key="3">
    <source>
        <dbReference type="Proteomes" id="UP000012040"/>
    </source>
</evidence>
<dbReference type="InterPro" id="IPR025537">
    <property type="entry name" value="DUF4423"/>
</dbReference>
<dbReference type="KEGG" id="bex:A11Q_1559"/>
<dbReference type="SUPFAM" id="SSF47413">
    <property type="entry name" value="lambda repressor-like DNA-binding domains"/>
    <property type="match status" value="1"/>
</dbReference>
<dbReference type="STRING" id="1184267.A11Q_1559"/>
<dbReference type="HOGENOM" id="CLU_061509_1_0_7"/>
<dbReference type="Gene3D" id="1.10.260.40">
    <property type="entry name" value="lambda repressor-like DNA-binding domains"/>
    <property type="match status" value="1"/>
</dbReference>
<dbReference type="Pfam" id="PF01381">
    <property type="entry name" value="HTH_3"/>
    <property type="match status" value="1"/>
</dbReference>
<dbReference type="NCBIfam" id="TIGR02147">
    <property type="entry name" value="Fsuc_second"/>
    <property type="match status" value="1"/>
</dbReference>
<protein>
    <recommendedName>
        <fullName evidence="1">HTH cro/C1-type domain-containing protein</fullName>
    </recommendedName>
</protein>
<feature type="domain" description="HTH cro/C1-type" evidence="1">
    <location>
        <begin position="23"/>
        <end position="80"/>
    </location>
</feature>
<evidence type="ECO:0000313" key="2">
    <source>
        <dbReference type="EMBL" id="AGH95775.1"/>
    </source>
</evidence>
<accession>M4VBB3</accession>
<evidence type="ECO:0000259" key="1">
    <source>
        <dbReference type="PROSITE" id="PS50943"/>
    </source>
</evidence>
<name>M4VBB3_9BACT</name>
<dbReference type="RefSeq" id="WP_015470265.1">
    <property type="nucleotide sequence ID" value="NC_020813.1"/>
</dbReference>
<proteinExistence type="predicted"/>
<dbReference type="EMBL" id="CP003537">
    <property type="protein sequence ID" value="AGH95775.1"/>
    <property type="molecule type" value="Genomic_DNA"/>
</dbReference>
<reference evidence="2 3" key="1">
    <citation type="journal article" date="2013" name="ISME J.">
        <title>By their genes ye shall know them: genomic signatures of predatory bacteria.</title>
        <authorList>
            <person name="Pasternak Z."/>
            <person name="Pietrokovski S."/>
            <person name="Rotem O."/>
            <person name="Gophna U."/>
            <person name="Lurie-Weinberger M.N."/>
            <person name="Jurkevitch E."/>
        </authorList>
    </citation>
    <scope>NUCLEOTIDE SEQUENCE [LARGE SCALE GENOMIC DNA]</scope>
    <source>
        <strain evidence="2 3">JSS</strain>
    </source>
</reference>
<dbReference type="PROSITE" id="PS50943">
    <property type="entry name" value="HTH_CROC1"/>
    <property type="match status" value="1"/>
</dbReference>
<dbReference type="InterPro" id="IPR010982">
    <property type="entry name" value="Lambda_DNA-bd_dom_sf"/>
</dbReference>
<dbReference type="GO" id="GO:0003677">
    <property type="term" value="F:DNA binding"/>
    <property type="evidence" value="ECO:0007669"/>
    <property type="project" value="InterPro"/>
</dbReference>
<sequence>MKKSVSKEIALEFGLWLRKQFHARKEKNSNYSLRAFAQKLDMDPSSLSQIMNAKRNISTDLIRRTEQSLDTEFLTELPLLLKEREKDYQHLPIGLFPHISHWYYIALLEMTLMKNFSSDLADIAERLNISEDVVRTAVQHLKKVGLLSEHQGILKKTKHNITNYKEGETSDAHKTFQKQILHRALEAVDKVEMDKKDITSMIFPMDVKKVPYAKKLIKKFRKEMNELLDDGNGTEVYALSVQLVPLTT</sequence>